<sequence>MTVAKRIKWFVPAQDGRQYRPFGIDCEGAATLFAHHSGWNRTGTAGPNQPSPQELAAENRAFWAGLDRAPADRQIRLTPPGDEKTAQ</sequence>
<evidence type="ECO:0000313" key="2">
    <source>
        <dbReference type="EMBL" id="RQX12622.1"/>
    </source>
</evidence>
<feature type="region of interest" description="Disordered" evidence="1">
    <location>
        <begin position="68"/>
        <end position="87"/>
    </location>
</feature>
<protein>
    <submittedName>
        <fullName evidence="2">Uncharacterized protein</fullName>
    </submittedName>
</protein>
<evidence type="ECO:0000256" key="1">
    <source>
        <dbReference type="SAM" id="MobiDB-lite"/>
    </source>
</evidence>
<name>A0A3N9XIB1_9ACTN</name>
<proteinExistence type="predicted"/>
<dbReference type="AlphaFoldDB" id="A0A3N9XIB1"/>
<gene>
    <name evidence="2" type="ORF">DLJ58_05410</name>
</gene>
<organism evidence="2 3">
    <name type="scientific">Micromonospora arida</name>
    <dbReference type="NCBI Taxonomy" id="2203715"/>
    <lineage>
        <taxon>Bacteria</taxon>
        <taxon>Bacillati</taxon>
        <taxon>Actinomycetota</taxon>
        <taxon>Actinomycetes</taxon>
        <taxon>Micromonosporales</taxon>
        <taxon>Micromonosporaceae</taxon>
        <taxon>Micromonospora</taxon>
    </lineage>
</organism>
<dbReference type="Proteomes" id="UP000266889">
    <property type="component" value="Unassembled WGS sequence"/>
</dbReference>
<comment type="caution">
    <text evidence="2">The sequence shown here is derived from an EMBL/GenBank/DDBJ whole genome shotgun (WGS) entry which is preliminary data.</text>
</comment>
<keyword evidence="3" id="KW-1185">Reference proteome</keyword>
<evidence type="ECO:0000313" key="3">
    <source>
        <dbReference type="Proteomes" id="UP000266889"/>
    </source>
</evidence>
<reference evidence="2 3" key="1">
    <citation type="submission" date="2018-05" db="EMBL/GenBank/DDBJ databases">
        <title>Micromonospora from Atacama Desert.</title>
        <authorList>
            <person name="Carro L."/>
            <person name="Goodfellow M."/>
            <person name="Klenk H.-P."/>
        </authorList>
    </citation>
    <scope>NUCLEOTIDE SEQUENCE [LARGE SCALE GENOMIC DNA]</scope>
    <source>
        <strain evidence="2 3">LB32</strain>
    </source>
</reference>
<accession>A0A3N9XIB1</accession>
<dbReference type="EMBL" id="QGSY01000110">
    <property type="protein sequence ID" value="RQX12622.1"/>
    <property type="molecule type" value="Genomic_DNA"/>
</dbReference>
<feature type="compositionally biased region" description="Basic and acidic residues" evidence="1">
    <location>
        <begin position="69"/>
        <end position="87"/>
    </location>
</feature>